<evidence type="ECO:0000313" key="2">
    <source>
        <dbReference type="Proteomes" id="UP000215059"/>
    </source>
</evidence>
<dbReference type="RefSeq" id="WP_094250438.1">
    <property type="nucleotide sequence ID" value="NZ_JBHLXL010000001.1"/>
</dbReference>
<dbReference type="Proteomes" id="UP000215059">
    <property type="component" value="Unassembled WGS sequence"/>
</dbReference>
<reference evidence="1 2" key="1">
    <citation type="submission" date="2017-07" db="EMBL/GenBank/DDBJ databases">
        <title>Fictibacillus sp. nov. GDSW-R2A3 Genome sequencing and assembly.</title>
        <authorList>
            <person name="Mayilraj S."/>
        </authorList>
    </citation>
    <scope>NUCLEOTIDE SEQUENCE [LARGE SCALE GENOMIC DNA]</scope>
    <source>
        <strain evidence="1 2">GDSW-R2A3</strain>
    </source>
</reference>
<evidence type="ECO:0008006" key="3">
    <source>
        <dbReference type="Google" id="ProtNLM"/>
    </source>
</evidence>
<evidence type="ECO:0000313" key="1">
    <source>
        <dbReference type="EMBL" id="OYD58476.1"/>
    </source>
</evidence>
<dbReference type="OrthoDB" id="2418340at2"/>
<keyword evidence="2" id="KW-1185">Reference proteome</keyword>
<sequence length="134" mass="15571">MIQRYLKDLLKEKIPSLEWSIDYSTSDDHTGAVYYEGGLPPDQYESKTRYPQYMVYIQSSDWRMAGEHAEKAYQTLNGLVNFIVTEDIYDGENVVGQRTYHVLFIRAMAEPNRIGVDDGVMEYSINFQAILREV</sequence>
<gene>
    <name evidence="1" type="ORF">CGZ90_00825</name>
</gene>
<dbReference type="AlphaFoldDB" id="A0A235FAW4"/>
<comment type="caution">
    <text evidence="1">The sequence shown here is derived from an EMBL/GenBank/DDBJ whole genome shotgun (WGS) entry which is preliminary data.</text>
</comment>
<protein>
    <recommendedName>
        <fullName evidence="3">Minor capsid protein</fullName>
    </recommendedName>
</protein>
<organism evidence="1 2">
    <name type="scientific">Fictibacillus aquaticus</name>
    <dbReference type="NCBI Taxonomy" id="2021314"/>
    <lineage>
        <taxon>Bacteria</taxon>
        <taxon>Bacillati</taxon>
        <taxon>Bacillota</taxon>
        <taxon>Bacilli</taxon>
        <taxon>Bacillales</taxon>
        <taxon>Fictibacillaceae</taxon>
        <taxon>Fictibacillus</taxon>
    </lineage>
</organism>
<name>A0A235FAW4_9BACL</name>
<dbReference type="EMBL" id="NOII01000001">
    <property type="protein sequence ID" value="OYD58476.1"/>
    <property type="molecule type" value="Genomic_DNA"/>
</dbReference>
<accession>A0A235FAW4</accession>
<proteinExistence type="predicted"/>